<reference evidence="12" key="1">
    <citation type="journal article" date="2014" name="Int. J. Syst. Evol. Microbiol.">
        <title>Complete genome sequence of Corynebacterium casei LMG S-19264T (=DSM 44701T), isolated from a smear-ripened cheese.</title>
        <authorList>
            <consortium name="US DOE Joint Genome Institute (JGI-PGF)"/>
            <person name="Walter F."/>
            <person name="Albersmeier A."/>
            <person name="Kalinowski J."/>
            <person name="Ruckert C."/>
        </authorList>
    </citation>
    <scope>NUCLEOTIDE SEQUENCE</scope>
    <source>
        <strain evidence="12">CGMCC 1.15290</strain>
    </source>
</reference>
<dbReference type="GO" id="GO:0043335">
    <property type="term" value="P:protein unfolding"/>
    <property type="evidence" value="ECO:0007669"/>
    <property type="project" value="TreeGrafter"/>
</dbReference>
<keyword evidence="8" id="KW-0413">Isomerase</keyword>
<keyword evidence="13" id="KW-1185">Reference proteome</keyword>
<dbReference type="NCBIfam" id="TIGR00115">
    <property type="entry name" value="tig"/>
    <property type="match status" value="1"/>
</dbReference>
<dbReference type="GO" id="GO:0043022">
    <property type="term" value="F:ribosome binding"/>
    <property type="evidence" value="ECO:0007669"/>
    <property type="project" value="TreeGrafter"/>
</dbReference>
<comment type="caution">
    <text evidence="12">The sequence shown here is derived from an EMBL/GenBank/DDBJ whole genome shotgun (WGS) entry which is preliminary data.</text>
</comment>
<evidence type="ECO:0000259" key="10">
    <source>
        <dbReference type="Pfam" id="PF05697"/>
    </source>
</evidence>
<dbReference type="GO" id="GO:0003755">
    <property type="term" value="F:peptidyl-prolyl cis-trans isomerase activity"/>
    <property type="evidence" value="ECO:0007669"/>
    <property type="project" value="UniProtKB-KW"/>
</dbReference>
<evidence type="ECO:0000256" key="9">
    <source>
        <dbReference type="ARBA" id="ARBA00029986"/>
    </source>
</evidence>
<comment type="subcellular location">
    <subcellularLocation>
        <location evidence="2">Cytoplasm</location>
    </subcellularLocation>
</comment>
<dbReference type="Pfam" id="PF05698">
    <property type="entry name" value="Trigger_C"/>
    <property type="match status" value="1"/>
</dbReference>
<feature type="domain" description="Trigger factor ribosome-binding bacterial" evidence="10">
    <location>
        <begin position="4"/>
        <end position="149"/>
    </location>
</feature>
<accession>A0A917J4K5</accession>
<organism evidence="12 13">
    <name type="scientific">Filimonas zeae</name>
    <dbReference type="NCBI Taxonomy" id="1737353"/>
    <lineage>
        <taxon>Bacteria</taxon>
        <taxon>Pseudomonadati</taxon>
        <taxon>Bacteroidota</taxon>
        <taxon>Chitinophagia</taxon>
        <taxon>Chitinophagales</taxon>
        <taxon>Chitinophagaceae</taxon>
        <taxon>Filimonas</taxon>
    </lineage>
</organism>
<reference evidence="12" key="2">
    <citation type="submission" date="2020-09" db="EMBL/GenBank/DDBJ databases">
        <authorList>
            <person name="Sun Q."/>
            <person name="Zhou Y."/>
        </authorList>
    </citation>
    <scope>NUCLEOTIDE SEQUENCE</scope>
    <source>
        <strain evidence="12">CGMCC 1.15290</strain>
    </source>
</reference>
<dbReference type="SUPFAM" id="SSF102735">
    <property type="entry name" value="Trigger factor ribosome-binding domain"/>
    <property type="match status" value="1"/>
</dbReference>
<dbReference type="InterPro" id="IPR027304">
    <property type="entry name" value="Trigger_fact/SurA_dom_sf"/>
</dbReference>
<evidence type="ECO:0000313" key="13">
    <source>
        <dbReference type="Proteomes" id="UP000627292"/>
    </source>
</evidence>
<evidence type="ECO:0000256" key="8">
    <source>
        <dbReference type="ARBA" id="ARBA00023235"/>
    </source>
</evidence>
<dbReference type="AlphaFoldDB" id="A0A917J4K5"/>
<feature type="domain" description="Trigger factor C-terminal" evidence="11">
    <location>
        <begin position="282"/>
        <end position="386"/>
    </location>
</feature>
<evidence type="ECO:0000256" key="1">
    <source>
        <dbReference type="ARBA" id="ARBA00000971"/>
    </source>
</evidence>
<keyword evidence="7" id="KW-0143">Chaperone</keyword>
<dbReference type="SUPFAM" id="SSF109998">
    <property type="entry name" value="Triger factor/SurA peptide-binding domain-like"/>
    <property type="match status" value="1"/>
</dbReference>
<dbReference type="Pfam" id="PF05697">
    <property type="entry name" value="Trigger_N"/>
    <property type="match status" value="1"/>
</dbReference>
<dbReference type="EMBL" id="BMIB01000004">
    <property type="protein sequence ID" value="GGH76784.1"/>
    <property type="molecule type" value="Genomic_DNA"/>
</dbReference>
<dbReference type="InterPro" id="IPR008881">
    <property type="entry name" value="Trigger_fac_ribosome-bd_bac"/>
</dbReference>
<evidence type="ECO:0000313" key="12">
    <source>
        <dbReference type="EMBL" id="GGH76784.1"/>
    </source>
</evidence>
<keyword evidence="6" id="KW-0697">Rotamase</keyword>
<evidence type="ECO:0000256" key="5">
    <source>
        <dbReference type="ARBA" id="ARBA00016902"/>
    </source>
</evidence>
<dbReference type="InterPro" id="IPR008880">
    <property type="entry name" value="Trigger_fac_C"/>
</dbReference>
<name>A0A917J4K5_9BACT</name>
<dbReference type="GO" id="GO:0044183">
    <property type="term" value="F:protein folding chaperone"/>
    <property type="evidence" value="ECO:0007669"/>
    <property type="project" value="TreeGrafter"/>
</dbReference>
<dbReference type="GO" id="GO:0015031">
    <property type="term" value="P:protein transport"/>
    <property type="evidence" value="ECO:0007669"/>
    <property type="project" value="InterPro"/>
</dbReference>
<protein>
    <recommendedName>
        <fullName evidence="5">Trigger factor</fullName>
        <ecNumber evidence="4">5.2.1.8</ecNumber>
    </recommendedName>
    <alternativeName>
        <fullName evidence="9">PPIase</fullName>
    </alternativeName>
</protein>
<comment type="catalytic activity">
    <reaction evidence="1">
        <text>[protein]-peptidylproline (omega=180) = [protein]-peptidylproline (omega=0)</text>
        <dbReference type="Rhea" id="RHEA:16237"/>
        <dbReference type="Rhea" id="RHEA-COMP:10747"/>
        <dbReference type="Rhea" id="RHEA-COMP:10748"/>
        <dbReference type="ChEBI" id="CHEBI:83833"/>
        <dbReference type="ChEBI" id="CHEBI:83834"/>
        <dbReference type="EC" id="5.2.1.8"/>
    </reaction>
</comment>
<dbReference type="InterPro" id="IPR005215">
    <property type="entry name" value="Trig_fac"/>
</dbReference>
<dbReference type="Proteomes" id="UP000627292">
    <property type="component" value="Unassembled WGS sequence"/>
</dbReference>
<evidence type="ECO:0000256" key="7">
    <source>
        <dbReference type="ARBA" id="ARBA00023186"/>
    </source>
</evidence>
<evidence type="ECO:0000256" key="3">
    <source>
        <dbReference type="ARBA" id="ARBA00005464"/>
    </source>
</evidence>
<comment type="similarity">
    <text evidence="3">Belongs to the FKBP-type PPIase family. Tig subfamily.</text>
</comment>
<evidence type="ECO:0000256" key="2">
    <source>
        <dbReference type="ARBA" id="ARBA00004496"/>
    </source>
</evidence>
<dbReference type="InterPro" id="IPR036611">
    <property type="entry name" value="Trigger_fac_ribosome-bd_sf"/>
</dbReference>
<dbReference type="Gene3D" id="3.30.70.1050">
    <property type="entry name" value="Trigger factor ribosome-binding domain"/>
    <property type="match status" value="1"/>
</dbReference>
<dbReference type="PIRSF" id="PIRSF003095">
    <property type="entry name" value="Trigger_factor"/>
    <property type="match status" value="1"/>
</dbReference>
<dbReference type="Gene3D" id="1.10.3120.10">
    <property type="entry name" value="Trigger factor, C-terminal domain"/>
    <property type="match status" value="1"/>
</dbReference>
<dbReference type="GO" id="GO:0005737">
    <property type="term" value="C:cytoplasm"/>
    <property type="evidence" value="ECO:0007669"/>
    <property type="project" value="UniProtKB-SubCell"/>
</dbReference>
<evidence type="ECO:0000256" key="4">
    <source>
        <dbReference type="ARBA" id="ARBA00013194"/>
    </source>
</evidence>
<proteinExistence type="inferred from homology"/>
<gene>
    <name evidence="12" type="ORF">GCM10011379_42150</name>
</gene>
<dbReference type="InterPro" id="IPR037041">
    <property type="entry name" value="Trigger_fac_C_sf"/>
</dbReference>
<dbReference type="GO" id="GO:0051083">
    <property type="term" value="P:'de novo' cotranslational protein folding"/>
    <property type="evidence" value="ECO:0007669"/>
    <property type="project" value="TreeGrafter"/>
</dbReference>
<dbReference type="PANTHER" id="PTHR30560">
    <property type="entry name" value="TRIGGER FACTOR CHAPERONE AND PEPTIDYL-PROLYL CIS/TRANS ISOMERASE"/>
    <property type="match status" value="1"/>
</dbReference>
<sequence>MATITRENIALLTDKLTVTLAKDDYFPAFEQSLKKYAKTVNIPGFRKGMVPSGVVKKMYGQSIFTEEVLRSVEKELNSYMSKEQLDIFAQPLPLDSDARALDMNNLNDYVFAFEIGLKPDFNVNVNDIKVTRYKINVTDEMINEEVNRLQIRNGKMTDPETVTSEDHVVNVDFKEVDATGAVVEGGVTKSNSLLVKYFTEPVRAELQGKKKDDVITIQLSKAFETKEREWVLSDLGLSKDNAADADKYFQLTITKVGLIEKAELNEEFFNTVYPGRDIKTEADFRAAVKAEIENYYGQQSSNQVHDQIYHHLVDHTNMEFPAEFLKRWLQTGGEQPKTAEEAEAEYPNFTNQLKWTLVTNKLINENKISVDPSEIKEFAKEQIKGYMGGQDFGDAPWMDEYTNRMLKDQKFVENTYFQLQTTKLFRLLETQVSAKEEAISAEAFAEKLHHHHH</sequence>
<dbReference type="RefSeq" id="WP_188956057.1">
    <property type="nucleotide sequence ID" value="NZ_BMIB01000004.1"/>
</dbReference>
<dbReference type="PANTHER" id="PTHR30560:SF3">
    <property type="entry name" value="TRIGGER FACTOR-LIKE PROTEIN TIG, CHLOROPLASTIC"/>
    <property type="match status" value="1"/>
</dbReference>
<evidence type="ECO:0000259" key="11">
    <source>
        <dbReference type="Pfam" id="PF05698"/>
    </source>
</evidence>
<evidence type="ECO:0000256" key="6">
    <source>
        <dbReference type="ARBA" id="ARBA00023110"/>
    </source>
</evidence>
<dbReference type="EC" id="5.2.1.8" evidence="4"/>